<comment type="caution">
    <text evidence="7">The sequence shown here is derived from an EMBL/GenBank/DDBJ whole genome shotgun (WGS) entry which is preliminary data.</text>
</comment>
<evidence type="ECO:0000256" key="5">
    <source>
        <dbReference type="ARBA" id="ARBA00022898"/>
    </source>
</evidence>
<evidence type="ECO:0000256" key="4">
    <source>
        <dbReference type="ARBA" id="ARBA00022679"/>
    </source>
</evidence>
<keyword evidence="6" id="KW-0732">Signal</keyword>
<evidence type="ECO:0000256" key="3">
    <source>
        <dbReference type="ARBA" id="ARBA00022576"/>
    </source>
</evidence>
<dbReference type="InterPro" id="IPR050596">
    <property type="entry name" value="AspAT/PAT-like"/>
</dbReference>
<keyword evidence="4" id="KW-0808">Transferase</keyword>
<sequence length="126" mass="13956">MLSIILLRFSLLLVLVAYLRRQDLLPWDWAMLVGMQSLQCSKHSVSGGLPVEKLSGGAFYLFLDFSSFYGADAKGLGIIKDSETLCRYLLDEAQVALVPGDAFGDDNSMLQPSPLYKLPLRELGKQ</sequence>
<name>A0AAN8UY39_9MAGN</name>
<accession>A0AAN8UY39</accession>
<keyword evidence="8" id="KW-1185">Reference proteome</keyword>
<keyword evidence="5" id="KW-0663">Pyridoxal phosphate</keyword>
<dbReference type="AlphaFoldDB" id="A0AAN8UY39"/>
<evidence type="ECO:0000256" key="6">
    <source>
        <dbReference type="SAM" id="SignalP"/>
    </source>
</evidence>
<dbReference type="PANTHER" id="PTHR46383">
    <property type="entry name" value="ASPARTATE AMINOTRANSFERASE"/>
    <property type="match status" value="1"/>
</dbReference>
<dbReference type="GO" id="GO:0008483">
    <property type="term" value="F:transaminase activity"/>
    <property type="evidence" value="ECO:0007669"/>
    <property type="project" value="UniProtKB-KW"/>
</dbReference>
<dbReference type="GO" id="GO:0006520">
    <property type="term" value="P:amino acid metabolic process"/>
    <property type="evidence" value="ECO:0007669"/>
    <property type="project" value="InterPro"/>
</dbReference>
<dbReference type="InterPro" id="IPR015422">
    <property type="entry name" value="PyrdxlP-dep_Trfase_small"/>
</dbReference>
<feature type="signal peptide" evidence="6">
    <location>
        <begin position="1"/>
        <end position="21"/>
    </location>
</feature>
<evidence type="ECO:0000256" key="1">
    <source>
        <dbReference type="ARBA" id="ARBA00001933"/>
    </source>
</evidence>
<dbReference type="Proteomes" id="UP001370490">
    <property type="component" value="Unassembled WGS sequence"/>
</dbReference>
<feature type="chain" id="PRO_5043055884" evidence="6">
    <location>
        <begin position="22"/>
        <end position="126"/>
    </location>
</feature>
<keyword evidence="3" id="KW-0032">Aminotransferase</keyword>
<gene>
    <name evidence="7" type="ORF">RJ641_010315</name>
</gene>
<evidence type="ECO:0000256" key="2">
    <source>
        <dbReference type="ARBA" id="ARBA00007441"/>
    </source>
</evidence>
<reference evidence="7 8" key="1">
    <citation type="submission" date="2023-12" db="EMBL/GenBank/DDBJ databases">
        <title>A high-quality genome assembly for Dillenia turbinata (Dilleniales).</title>
        <authorList>
            <person name="Chanderbali A."/>
        </authorList>
    </citation>
    <scope>NUCLEOTIDE SEQUENCE [LARGE SCALE GENOMIC DNA]</scope>
    <source>
        <strain evidence="7">LSX21</strain>
        <tissue evidence="7">Leaf</tissue>
    </source>
</reference>
<dbReference type="InterPro" id="IPR015424">
    <property type="entry name" value="PyrdxlP-dep_Trfase"/>
</dbReference>
<dbReference type="EMBL" id="JBAMMX010000017">
    <property type="protein sequence ID" value="KAK6924115.1"/>
    <property type="molecule type" value="Genomic_DNA"/>
</dbReference>
<protein>
    <submittedName>
        <fullName evidence="7">Uncharacterized protein</fullName>
    </submittedName>
</protein>
<dbReference type="SUPFAM" id="SSF53383">
    <property type="entry name" value="PLP-dependent transferases"/>
    <property type="match status" value="1"/>
</dbReference>
<comment type="cofactor">
    <cofactor evidence="1">
        <name>pyridoxal 5'-phosphate</name>
        <dbReference type="ChEBI" id="CHEBI:597326"/>
    </cofactor>
</comment>
<proteinExistence type="inferred from homology"/>
<organism evidence="7 8">
    <name type="scientific">Dillenia turbinata</name>
    <dbReference type="NCBI Taxonomy" id="194707"/>
    <lineage>
        <taxon>Eukaryota</taxon>
        <taxon>Viridiplantae</taxon>
        <taxon>Streptophyta</taxon>
        <taxon>Embryophyta</taxon>
        <taxon>Tracheophyta</taxon>
        <taxon>Spermatophyta</taxon>
        <taxon>Magnoliopsida</taxon>
        <taxon>eudicotyledons</taxon>
        <taxon>Gunneridae</taxon>
        <taxon>Pentapetalae</taxon>
        <taxon>Dilleniales</taxon>
        <taxon>Dilleniaceae</taxon>
        <taxon>Dillenia</taxon>
    </lineage>
</organism>
<dbReference type="PANTHER" id="PTHR46383:SF1">
    <property type="entry name" value="ASPARTATE AMINOTRANSFERASE"/>
    <property type="match status" value="1"/>
</dbReference>
<dbReference type="Gene3D" id="3.90.1150.10">
    <property type="entry name" value="Aspartate Aminotransferase, domain 1"/>
    <property type="match status" value="1"/>
</dbReference>
<evidence type="ECO:0000313" key="8">
    <source>
        <dbReference type="Proteomes" id="UP001370490"/>
    </source>
</evidence>
<comment type="similarity">
    <text evidence="2">Belongs to the class-I pyridoxal-phosphate-dependent aminotransferase family.</text>
</comment>
<evidence type="ECO:0000313" key="7">
    <source>
        <dbReference type="EMBL" id="KAK6924115.1"/>
    </source>
</evidence>